<dbReference type="Gene3D" id="3.40.710.10">
    <property type="entry name" value="DD-peptidase/beta-lactamase superfamily"/>
    <property type="match status" value="1"/>
</dbReference>
<dbReference type="InterPro" id="IPR023346">
    <property type="entry name" value="Lysozyme-like_dom_sf"/>
</dbReference>
<dbReference type="Pfam" id="PF00912">
    <property type="entry name" value="Transgly"/>
    <property type="match status" value="1"/>
</dbReference>
<evidence type="ECO:0000256" key="3">
    <source>
        <dbReference type="ARBA" id="ARBA00022676"/>
    </source>
</evidence>
<keyword evidence="5" id="KW-0378">Hydrolase</keyword>
<dbReference type="InterPro" id="IPR011815">
    <property type="entry name" value="PBP_1c"/>
</dbReference>
<protein>
    <submittedName>
        <fullName evidence="11">Penicillin-binding protein 1C</fullName>
    </submittedName>
</protein>
<dbReference type="PROSITE" id="PS50035">
    <property type="entry name" value="PLD"/>
    <property type="match status" value="1"/>
</dbReference>
<dbReference type="InterPro" id="IPR050396">
    <property type="entry name" value="Glycosyltr_51/Transpeptidase"/>
</dbReference>
<keyword evidence="3" id="KW-0328">Glycosyltransferase</keyword>
<evidence type="ECO:0000313" key="11">
    <source>
        <dbReference type="EMBL" id="MEP1058541.1"/>
    </source>
</evidence>
<dbReference type="PANTHER" id="PTHR32282:SF15">
    <property type="entry name" value="PENICILLIN-BINDING PROTEIN 1C"/>
    <property type="match status" value="1"/>
</dbReference>
<evidence type="ECO:0000256" key="5">
    <source>
        <dbReference type="ARBA" id="ARBA00022801"/>
    </source>
</evidence>
<proteinExistence type="predicted"/>
<dbReference type="Pfam" id="PF06832">
    <property type="entry name" value="BiPBP_C"/>
    <property type="match status" value="1"/>
</dbReference>
<feature type="region of interest" description="Disordered" evidence="9">
    <location>
        <begin position="504"/>
        <end position="530"/>
    </location>
</feature>
<dbReference type="Pfam" id="PF00905">
    <property type="entry name" value="Transpeptidase"/>
    <property type="match status" value="1"/>
</dbReference>
<dbReference type="PANTHER" id="PTHR32282">
    <property type="entry name" value="BINDING PROTEIN TRANSPEPTIDASE, PUTATIVE-RELATED"/>
    <property type="match status" value="1"/>
</dbReference>
<comment type="catalytic activity">
    <reaction evidence="8">
        <text>[GlcNAc-(1-&gt;4)-Mur2Ac(oyl-L-Ala-gamma-D-Glu-L-Lys-D-Ala-D-Ala)](n)-di-trans,octa-cis-undecaprenyl diphosphate + beta-D-GlcNAc-(1-&gt;4)-Mur2Ac(oyl-L-Ala-gamma-D-Glu-L-Lys-D-Ala-D-Ala)-di-trans,octa-cis-undecaprenyl diphosphate = [GlcNAc-(1-&gt;4)-Mur2Ac(oyl-L-Ala-gamma-D-Glu-L-Lys-D-Ala-D-Ala)](n+1)-di-trans,octa-cis-undecaprenyl diphosphate + di-trans,octa-cis-undecaprenyl diphosphate + H(+)</text>
        <dbReference type="Rhea" id="RHEA:23708"/>
        <dbReference type="Rhea" id="RHEA-COMP:9602"/>
        <dbReference type="Rhea" id="RHEA-COMP:9603"/>
        <dbReference type="ChEBI" id="CHEBI:15378"/>
        <dbReference type="ChEBI" id="CHEBI:58405"/>
        <dbReference type="ChEBI" id="CHEBI:60033"/>
        <dbReference type="ChEBI" id="CHEBI:78435"/>
        <dbReference type="EC" id="2.4.99.28"/>
    </reaction>
</comment>
<dbReference type="SUPFAM" id="SSF56601">
    <property type="entry name" value="beta-lactamase/transpeptidase-like"/>
    <property type="match status" value="1"/>
</dbReference>
<feature type="compositionally biased region" description="Basic and acidic residues" evidence="9">
    <location>
        <begin position="504"/>
        <end position="518"/>
    </location>
</feature>
<dbReference type="EMBL" id="JAMPLM010000005">
    <property type="protein sequence ID" value="MEP1058541.1"/>
    <property type="molecule type" value="Genomic_DNA"/>
</dbReference>
<gene>
    <name evidence="11" type="primary">pbpC</name>
    <name evidence="11" type="ORF">NDI38_08830</name>
</gene>
<name>A0ABV0KH18_9CYAN</name>
<keyword evidence="12" id="KW-1185">Reference proteome</keyword>
<sequence length="826" mass="92395">MQQRRWLHTKQLKNMIQVQRRWLLVLRGWYAKHSLAKLILTLVVSVIVVRSLPYLAPIRAVYLVQDQQAIEFTDRNGLPLGTVLTRDQEHTVTVPLKQVSPHFIQAIVAAEDRRFYQHGALDGWAIGRAMLEALQARQIVSGASTITMQLARMLEPSPRTLPEKLKEIWLSWRLTAGMSKDEILQAYINRLPMGGNIYGVEAAARIYFGIPASDLNVAQASVLAAIPNDPNHLNPYDHWEALKRRQTYVLDRMTQDRYLSRAEADRAWQEELSLQRRQQGIVAAPHFLFWLADQRSTHPAQVQTTIDLPLQQFAEAQVQQMIQALAPHNVHHAAALVLDNRSGDVLAYVGSPDYFADAQKGRNDGVQALRQPGSTLKPFLYELALERRVIRPNTILADIPTRYAIPGAQLYTPSDYSETFQGPVRVRVALANSLNVPAVRVLEKVSVQAFLDRLHQLGFTHLTQTADHYGLGLALGGGEVSLWELARAYLVLANQGQPVALRGMREAEGRRQEAEGRKQKAKGRRQAERKTQNAKLLIPYAPSSIPHASSSTWSLITDMLNDPHARAKAFGVDSLLSLPFPAAVKTGTSSDFRDTWTIGFTRDYTVAVWVGNFDGAPMRQVSGITGAAPLWNRIMLHLHEQREPSAFPAPSGLVKRPICALSGARPTPACPSVVQEYFEPQALGEYDRQPDPFYQAVATSKGQREYRLKLPPEYNEWLAMQPLIPTATDGLRILSPRNGDVFLLEPGATDSAQRLQFKLASPSNQTVEWLLNGQPLATQTPGSIFWVPKPGRWTLQVKTGDRSDRVSFEVQMAETRSTRKGFSVAQ</sequence>
<accession>A0ABV0KH18</accession>
<dbReference type="NCBIfam" id="TIGR02073">
    <property type="entry name" value="PBP_1c"/>
    <property type="match status" value="1"/>
</dbReference>
<evidence type="ECO:0000313" key="12">
    <source>
        <dbReference type="Proteomes" id="UP001476950"/>
    </source>
</evidence>
<keyword evidence="4" id="KW-0808">Transferase</keyword>
<evidence type="ECO:0000256" key="2">
    <source>
        <dbReference type="ARBA" id="ARBA00022670"/>
    </source>
</evidence>
<dbReference type="InterPro" id="IPR009647">
    <property type="entry name" value="PBP_C"/>
</dbReference>
<dbReference type="Gene3D" id="1.10.3810.10">
    <property type="entry name" value="Biosynthetic peptidoglycan transglycosylase-like"/>
    <property type="match status" value="1"/>
</dbReference>
<comment type="catalytic activity">
    <reaction evidence="7">
        <text>Preferential cleavage: (Ac)2-L-Lys-D-Ala-|-D-Ala. Also transpeptidation of peptidyl-alanyl moieties that are N-acyl substituents of D-alanine.</text>
        <dbReference type="EC" id="3.4.16.4"/>
    </reaction>
</comment>
<dbReference type="InterPro" id="IPR001736">
    <property type="entry name" value="PLipase_D/transphosphatidylase"/>
</dbReference>
<keyword evidence="2" id="KW-0645">Protease</keyword>
<dbReference type="InterPro" id="IPR012338">
    <property type="entry name" value="Beta-lactam/transpept-like"/>
</dbReference>
<evidence type="ECO:0000256" key="4">
    <source>
        <dbReference type="ARBA" id="ARBA00022679"/>
    </source>
</evidence>
<dbReference type="SUPFAM" id="SSF53955">
    <property type="entry name" value="Lysozyme-like"/>
    <property type="match status" value="1"/>
</dbReference>
<evidence type="ECO:0000256" key="1">
    <source>
        <dbReference type="ARBA" id="ARBA00022645"/>
    </source>
</evidence>
<dbReference type="InterPro" id="IPR036950">
    <property type="entry name" value="PBP_transglycosylase"/>
</dbReference>
<evidence type="ECO:0000259" key="10">
    <source>
        <dbReference type="PROSITE" id="PS50035"/>
    </source>
</evidence>
<keyword evidence="6" id="KW-0511">Multifunctional enzyme</keyword>
<evidence type="ECO:0000256" key="9">
    <source>
        <dbReference type="SAM" id="MobiDB-lite"/>
    </source>
</evidence>
<dbReference type="InterPro" id="IPR001264">
    <property type="entry name" value="Glyco_trans_51"/>
</dbReference>
<dbReference type="RefSeq" id="WP_242033422.1">
    <property type="nucleotide sequence ID" value="NZ_JAMPLM010000005.1"/>
</dbReference>
<evidence type="ECO:0000256" key="7">
    <source>
        <dbReference type="ARBA" id="ARBA00034000"/>
    </source>
</evidence>
<comment type="caution">
    <text evidence="11">The sequence shown here is derived from an EMBL/GenBank/DDBJ whole genome shotgun (WGS) entry which is preliminary data.</text>
</comment>
<feature type="domain" description="PLD phosphodiesterase" evidence="10">
    <location>
        <begin position="327"/>
        <end position="358"/>
    </location>
</feature>
<evidence type="ECO:0000256" key="8">
    <source>
        <dbReference type="ARBA" id="ARBA00049902"/>
    </source>
</evidence>
<keyword evidence="1" id="KW-0121">Carboxypeptidase</keyword>
<reference evidence="11 12" key="1">
    <citation type="submission" date="2022-04" db="EMBL/GenBank/DDBJ databases">
        <title>Positive selection, recombination, and allopatry shape intraspecific diversity of widespread and dominant cyanobacteria.</title>
        <authorList>
            <person name="Wei J."/>
            <person name="Shu W."/>
            <person name="Hu C."/>
        </authorList>
    </citation>
    <scope>NUCLEOTIDE SEQUENCE [LARGE SCALE GENOMIC DNA]</scope>
    <source>
        <strain evidence="11 12">AS-A4</strain>
    </source>
</reference>
<organism evidence="11 12">
    <name type="scientific">Stenomitos frigidus AS-A4</name>
    <dbReference type="NCBI Taxonomy" id="2933935"/>
    <lineage>
        <taxon>Bacteria</taxon>
        <taxon>Bacillati</taxon>
        <taxon>Cyanobacteriota</taxon>
        <taxon>Cyanophyceae</taxon>
        <taxon>Leptolyngbyales</taxon>
        <taxon>Leptolyngbyaceae</taxon>
        <taxon>Stenomitos</taxon>
    </lineage>
</organism>
<dbReference type="InterPro" id="IPR001460">
    <property type="entry name" value="PCN-bd_Tpept"/>
</dbReference>
<evidence type="ECO:0000256" key="6">
    <source>
        <dbReference type="ARBA" id="ARBA00023268"/>
    </source>
</evidence>
<dbReference type="Proteomes" id="UP001476950">
    <property type="component" value="Unassembled WGS sequence"/>
</dbReference>